<evidence type="ECO:0000256" key="1">
    <source>
        <dbReference type="SAM" id="MobiDB-lite"/>
    </source>
</evidence>
<reference evidence="2" key="1">
    <citation type="submission" date="2023-06" db="EMBL/GenBank/DDBJ databases">
        <title>Genomic analysis of the entomopathogenic nematode Steinernema hermaphroditum.</title>
        <authorList>
            <person name="Schwarz E.M."/>
            <person name="Heppert J.K."/>
            <person name="Baniya A."/>
            <person name="Schwartz H.T."/>
            <person name="Tan C.-H."/>
            <person name="Antoshechkin I."/>
            <person name="Sternberg P.W."/>
            <person name="Goodrich-Blair H."/>
            <person name="Dillman A.R."/>
        </authorList>
    </citation>
    <scope>NUCLEOTIDE SEQUENCE</scope>
    <source>
        <strain evidence="2">PS9179</strain>
        <tissue evidence="2">Whole animal</tissue>
    </source>
</reference>
<accession>A0AA39LWR5</accession>
<feature type="compositionally biased region" description="Polar residues" evidence="1">
    <location>
        <begin position="35"/>
        <end position="44"/>
    </location>
</feature>
<proteinExistence type="predicted"/>
<dbReference type="AlphaFoldDB" id="A0AA39LWR5"/>
<sequence length="83" mass="9212">MTLFRSLVIPKEIFAMDVVTVPEEEVGSDWGTRGPTRNQLNDRFNETSTGLTSFEALAERIRVLTAFRCHALIGKTTSPLSAL</sequence>
<dbReference type="Proteomes" id="UP001175271">
    <property type="component" value="Unassembled WGS sequence"/>
</dbReference>
<evidence type="ECO:0000313" key="2">
    <source>
        <dbReference type="EMBL" id="KAK0412160.1"/>
    </source>
</evidence>
<organism evidence="2 3">
    <name type="scientific">Steinernema hermaphroditum</name>
    <dbReference type="NCBI Taxonomy" id="289476"/>
    <lineage>
        <taxon>Eukaryota</taxon>
        <taxon>Metazoa</taxon>
        <taxon>Ecdysozoa</taxon>
        <taxon>Nematoda</taxon>
        <taxon>Chromadorea</taxon>
        <taxon>Rhabditida</taxon>
        <taxon>Tylenchina</taxon>
        <taxon>Panagrolaimomorpha</taxon>
        <taxon>Strongyloidoidea</taxon>
        <taxon>Steinernematidae</taxon>
        <taxon>Steinernema</taxon>
    </lineage>
</organism>
<gene>
    <name evidence="2" type="ORF">QR680_006067</name>
</gene>
<comment type="caution">
    <text evidence="2">The sequence shown here is derived from an EMBL/GenBank/DDBJ whole genome shotgun (WGS) entry which is preliminary data.</text>
</comment>
<feature type="region of interest" description="Disordered" evidence="1">
    <location>
        <begin position="25"/>
        <end position="44"/>
    </location>
</feature>
<protein>
    <submittedName>
        <fullName evidence="2">Uncharacterized protein</fullName>
    </submittedName>
</protein>
<keyword evidence="3" id="KW-1185">Reference proteome</keyword>
<dbReference type="EMBL" id="JAUCMV010000003">
    <property type="protein sequence ID" value="KAK0412160.1"/>
    <property type="molecule type" value="Genomic_DNA"/>
</dbReference>
<name>A0AA39LWR5_9BILA</name>
<evidence type="ECO:0000313" key="3">
    <source>
        <dbReference type="Proteomes" id="UP001175271"/>
    </source>
</evidence>